<dbReference type="GO" id="GO:0051087">
    <property type="term" value="F:protein-folding chaperone binding"/>
    <property type="evidence" value="ECO:0007669"/>
    <property type="project" value="InterPro"/>
</dbReference>
<dbReference type="InterPro" id="IPR009073">
    <property type="entry name" value="HscB_oligo_C"/>
</dbReference>
<dbReference type="InterPro" id="IPR001623">
    <property type="entry name" value="DnaJ_domain"/>
</dbReference>
<sequence>MSCKVVQPPEEGTTYFKIMDCDCTFTLDTQKLQKRYLELQRSLHPDNFSQKSVKEQENSESQSALVNKAYKTLLKPLSRGLYMLELEGMHIEEGTDSGADSAFLMELMEINEALDEAQTPEKANEIGQDTKGKLADLTVQIDAALRKGELHTAKALLAQMKYYANIEEKVKEKLSGFM</sequence>
<dbReference type="PANTHER" id="PTHR14021:SF15">
    <property type="entry name" value="IRON-SULFUR CLUSTER CO-CHAPERONE PROTEIN HSCB"/>
    <property type="match status" value="1"/>
</dbReference>
<comment type="similarity">
    <text evidence="3">Belongs to the HscB family.</text>
</comment>
<dbReference type="InterPro" id="IPR036869">
    <property type="entry name" value="J_dom_sf"/>
</dbReference>
<evidence type="ECO:0000256" key="6">
    <source>
        <dbReference type="ARBA" id="ARBA00023186"/>
    </source>
</evidence>
<dbReference type="EMBL" id="BRZM01000019">
    <property type="protein sequence ID" value="GLD54344.1"/>
    <property type="molecule type" value="Genomic_DNA"/>
</dbReference>
<dbReference type="AlphaFoldDB" id="A0AAD3R243"/>
<evidence type="ECO:0000313" key="8">
    <source>
        <dbReference type="EMBL" id="GLD54344.1"/>
    </source>
</evidence>
<gene>
    <name evidence="8" type="ORF">AKAME5_000697900</name>
</gene>
<evidence type="ECO:0000256" key="4">
    <source>
        <dbReference type="ARBA" id="ARBA00022490"/>
    </source>
</evidence>
<dbReference type="SUPFAM" id="SSF47144">
    <property type="entry name" value="HSC20 (HSCB), C-terminal oligomerisation domain"/>
    <property type="match status" value="1"/>
</dbReference>
<protein>
    <submittedName>
        <fullName evidence="8">Iron-sulfur cluster co-chaperone protein HscB, mitochondrial isoform X1</fullName>
    </submittedName>
</protein>
<dbReference type="SUPFAM" id="SSF46565">
    <property type="entry name" value="Chaperone J-domain"/>
    <property type="match status" value="1"/>
</dbReference>
<keyword evidence="6" id="KW-0143">Chaperone</keyword>
<evidence type="ECO:0000256" key="1">
    <source>
        <dbReference type="ARBA" id="ARBA00004173"/>
    </source>
</evidence>
<evidence type="ECO:0000313" key="9">
    <source>
        <dbReference type="Proteomes" id="UP001279410"/>
    </source>
</evidence>
<comment type="subcellular location">
    <subcellularLocation>
        <location evidence="2">Cytoplasm</location>
    </subcellularLocation>
    <subcellularLocation>
        <location evidence="1">Mitochondrion</location>
    </subcellularLocation>
</comment>
<dbReference type="PANTHER" id="PTHR14021">
    <property type="entry name" value="IRON-SULFUR CLUSTER CO-CHAPERONE PROTEIN HSCB"/>
    <property type="match status" value="1"/>
</dbReference>
<feature type="domain" description="J" evidence="7">
    <location>
        <begin position="14"/>
        <end position="86"/>
    </location>
</feature>
<evidence type="ECO:0000256" key="2">
    <source>
        <dbReference type="ARBA" id="ARBA00004496"/>
    </source>
</evidence>
<dbReference type="PROSITE" id="PS50076">
    <property type="entry name" value="DNAJ_2"/>
    <property type="match status" value="1"/>
</dbReference>
<dbReference type="GO" id="GO:0051259">
    <property type="term" value="P:protein complex oligomerization"/>
    <property type="evidence" value="ECO:0007669"/>
    <property type="project" value="InterPro"/>
</dbReference>
<keyword evidence="9" id="KW-1185">Reference proteome</keyword>
<dbReference type="Proteomes" id="UP001279410">
    <property type="component" value="Unassembled WGS sequence"/>
</dbReference>
<proteinExistence type="inferred from homology"/>
<dbReference type="GO" id="GO:0005739">
    <property type="term" value="C:mitochondrion"/>
    <property type="evidence" value="ECO:0007669"/>
    <property type="project" value="UniProtKB-SubCell"/>
</dbReference>
<reference evidence="8" key="1">
    <citation type="submission" date="2022-08" db="EMBL/GenBank/DDBJ databases">
        <title>Genome sequencing of akame (Lates japonicus).</title>
        <authorList>
            <person name="Hashiguchi Y."/>
            <person name="Takahashi H."/>
        </authorList>
    </citation>
    <scope>NUCLEOTIDE SEQUENCE</scope>
    <source>
        <strain evidence="8">Kochi</strain>
    </source>
</reference>
<dbReference type="SMART" id="SM00271">
    <property type="entry name" value="DnaJ"/>
    <property type="match status" value="1"/>
</dbReference>
<name>A0AAD3R243_LATJO</name>
<dbReference type="GO" id="GO:0001671">
    <property type="term" value="F:ATPase activator activity"/>
    <property type="evidence" value="ECO:0007669"/>
    <property type="project" value="InterPro"/>
</dbReference>
<evidence type="ECO:0000259" key="7">
    <source>
        <dbReference type="PROSITE" id="PS50076"/>
    </source>
</evidence>
<keyword evidence="5" id="KW-0496">Mitochondrion</keyword>
<dbReference type="Gene3D" id="1.20.1280.20">
    <property type="entry name" value="HscB, C-terminal domain"/>
    <property type="match status" value="1"/>
</dbReference>
<evidence type="ECO:0000256" key="5">
    <source>
        <dbReference type="ARBA" id="ARBA00023128"/>
    </source>
</evidence>
<dbReference type="GO" id="GO:0044571">
    <property type="term" value="P:[2Fe-2S] cluster assembly"/>
    <property type="evidence" value="ECO:0007669"/>
    <property type="project" value="InterPro"/>
</dbReference>
<organism evidence="8 9">
    <name type="scientific">Lates japonicus</name>
    <name type="common">Japanese lates</name>
    <dbReference type="NCBI Taxonomy" id="270547"/>
    <lineage>
        <taxon>Eukaryota</taxon>
        <taxon>Metazoa</taxon>
        <taxon>Chordata</taxon>
        <taxon>Craniata</taxon>
        <taxon>Vertebrata</taxon>
        <taxon>Euteleostomi</taxon>
        <taxon>Actinopterygii</taxon>
        <taxon>Neopterygii</taxon>
        <taxon>Teleostei</taxon>
        <taxon>Neoteleostei</taxon>
        <taxon>Acanthomorphata</taxon>
        <taxon>Carangaria</taxon>
        <taxon>Carangaria incertae sedis</taxon>
        <taxon>Centropomidae</taxon>
        <taxon>Lates</taxon>
    </lineage>
</organism>
<comment type="caution">
    <text evidence="8">The sequence shown here is derived from an EMBL/GenBank/DDBJ whole genome shotgun (WGS) entry which is preliminary data.</text>
</comment>
<dbReference type="FunFam" id="1.20.1280.20:FF:000002">
    <property type="entry name" value="HscB mitochondrial iron-sulfur cluster co-chaperone"/>
    <property type="match status" value="1"/>
</dbReference>
<dbReference type="Pfam" id="PF07743">
    <property type="entry name" value="HSCB_C"/>
    <property type="match status" value="1"/>
</dbReference>
<keyword evidence="4" id="KW-0963">Cytoplasm</keyword>
<dbReference type="InterPro" id="IPR036386">
    <property type="entry name" value="HscB_C_sf"/>
</dbReference>
<evidence type="ECO:0000256" key="3">
    <source>
        <dbReference type="ARBA" id="ARBA00010476"/>
    </source>
</evidence>
<dbReference type="NCBIfam" id="TIGR00714">
    <property type="entry name" value="hscB"/>
    <property type="match status" value="1"/>
</dbReference>
<dbReference type="InterPro" id="IPR004640">
    <property type="entry name" value="HscB"/>
</dbReference>
<dbReference type="Gene3D" id="1.10.287.110">
    <property type="entry name" value="DnaJ domain"/>
    <property type="match status" value="1"/>
</dbReference>
<accession>A0AAD3R243</accession>
<dbReference type="CDD" id="cd06257">
    <property type="entry name" value="DnaJ"/>
    <property type="match status" value="1"/>
</dbReference>